<name>A0ABT1WQZ6_ACTSU</name>
<dbReference type="EMBL" id="JAJUPA010000001">
    <property type="protein sequence ID" value="MCQ9628743.1"/>
    <property type="molecule type" value="Genomic_DNA"/>
</dbReference>
<dbReference type="PANTHER" id="PTHR13887">
    <property type="entry name" value="GLUTATHIONE S-TRANSFERASE KAPPA"/>
    <property type="match status" value="1"/>
</dbReference>
<accession>A0ABT1WQZ6</accession>
<dbReference type="Pfam" id="PF01323">
    <property type="entry name" value="DSBA"/>
    <property type="match status" value="1"/>
</dbReference>
<dbReference type="InterPro" id="IPR036249">
    <property type="entry name" value="Thioredoxin-like_sf"/>
</dbReference>
<gene>
    <name evidence="2" type="ORF">LZL92_00420</name>
</gene>
<proteinExistence type="predicted"/>
<sequence>MKIEIWSDYACPFCYVGKRHLEAALSQFAHAKQVQIVHKVFELDPTASNDVTTTTQQRIERKYGRTSADAKAFIRQVEATAQKAGLEMKYETVQNTNTFDAHRLTKLAESLGKGDAMNERLMHAYFTENLALTERKNLVKCGEDVGISRELIEKLLDSDQFASEARQDEQEARQIGIQAVPFFVIDGKFGLSGAQPTDYMLQALNQAWNEQTELEITTVMACGIDGCN</sequence>
<dbReference type="SUPFAM" id="SSF52833">
    <property type="entry name" value="Thioredoxin-like"/>
    <property type="match status" value="1"/>
</dbReference>
<dbReference type="RefSeq" id="WP_014991636.1">
    <property type="nucleotide sequence ID" value="NZ_CP090556.1"/>
</dbReference>
<reference evidence="2 3" key="1">
    <citation type="submission" date="2021-12" db="EMBL/GenBank/DDBJ databases">
        <title>Identification and characterization of A. suis stains in western Canada.</title>
        <authorList>
            <person name="Kulathunga D.G.R.S."/>
            <person name="De Oliveira Costa M."/>
        </authorList>
    </citation>
    <scope>NUCLEOTIDE SEQUENCE [LARGE SCALE GENOMIC DNA]</scope>
    <source>
        <strain evidence="2 3">18_292</strain>
    </source>
</reference>
<evidence type="ECO:0000259" key="1">
    <source>
        <dbReference type="Pfam" id="PF01323"/>
    </source>
</evidence>
<organism evidence="2 3">
    <name type="scientific">Actinobacillus suis</name>
    <dbReference type="NCBI Taxonomy" id="716"/>
    <lineage>
        <taxon>Bacteria</taxon>
        <taxon>Pseudomonadati</taxon>
        <taxon>Pseudomonadota</taxon>
        <taxon>Gammaproteobacteria</taxon>
        <taxon>Pasteurellales</taxon>
        <taxon>Pasteurellaceae</taxon>
        <taxon>Actinobacillus</taxon>
    </lineage>
</organism>
<evidence type="ECO:0000313" key="2">
    <source>
        <dbReference type="EMBL" id="MCQ9628743.1"/>
    </source>
</evidence>
<comment type="caution">
    <text evidence="2">The sequence shown here is derived from an EMBL/GenBank/DDBJ whole genome shotgun (WGS) entry which is preliminary data.</text>
</comment>
<protein>
    <submittedName>
        <fullName evidence="2">DsbA family oxidoreductase</fullName>
    </submittedName>
</protein>
<dbReference type="Gene3D" id="3.40.30.10">
    <property type="entry name" value="Glutaredoxin"/>
    <property type="match status" value="1"/>
</dbReference>
<dbReference type="InterPro" id="IPR001853">
    <property type="entry name" value="DSBA-like_thioredoxin_dom"/>
</dbReference>
<feature type="domain" description="DSBA-like thioredoxin" evidence="1">
    <location>
        <begin position="3"/>
        <end position="204"/>
    </location>
</feature>
<dbReference type="PANTHER" id="PTHR13887:SF41">
    <property type="entry name" value="THIOREDOXIN SUPERFAMILY PROTEIN"/>
    <property type="match status" value="1"/>
</dbReference>
<dbReference type="CDD" id="cd03024">
    <property type="entry name" value="DsbA_FrnE"/>
    <property type="match status" value="1"/>
</dbReference>
<dbReference type="Proteomes" id="UP001206331">
    <property type="component" value="Unassembled WGS sequence"/>
</dbReference>
<evidence type="ECO:0000313" key="3">
    <source>
        <dbReference type="Proteomes" id="UP001206331"/>
    </source>
</evidence>
<keyword evidence="3" id="KW-1185">Reference proteome</keyword>